<evidence type="ECO:0000256" key="2">
    <source>
        <dbReference type="ARBA" id="ARBA00022475"/>
    </source>
</evidence>
<dbReference type="NCBIfam" id="TIGR00360">
    <property type="entry name" value="ComEC_N-term"/>
    <property type="match status" value="1"/>
</dbReference>
<evidence type="ECO:0000256" key="4">
    <source>
        <dbReference type="ARBA" id="ARBA00022989"/>
    </source>
</evidence>
<reference evidence="8 9" key="1">
    <citation type="journal article" date="2021" name="Int. J. Syst. Evol. Microbiol.">
        <title>Characterization of a novel transitional group Rickettsia species (Rickettsia tillamookensis sp. nov.) from the western black-legged tick, Ixodes pacificus.</title>
        <authorList>
            <person name="Gauthier D.T."/>
            <person name="Karpathy S.E."/>
            <person name="Grizzard S.L."/>
            <person name="Batra D."/>
            <person name="Rowe L.A."/>
            <person name="Paddock C.D."/>
        </authorList>
    </citation>
    <scope>NUCLEOTIDE SEQUENCE [LARGE SCALE GENOMIC DNA]</scope>
    <source>
        <strain evidence="8 9">Tillamook 23</strain>
    </source>
</reference>
<feature type="transmembrane region" description="Helical" evidence="6">
    <location>
        <begin position="535"/>
        <end position="557"/>
    </location>
</feature>
<keyword evidence="4 6" id="KW-1133">Transmembrane helix</keyword>
<sequence>MLQYFKITLEAEYNNLNIWYFVSFICGIIVYFSLDFELSFKTIFFIFCVCLILTFTRNSNIFLQFTYWMIIAFIFGVFISKYRVTNLHGETLHKPIITKISGNIESIKPTIIGGQIVLNNIKIEKIKRNLQKVKISIPRKYLYSSEMQNDYTKINLEKSKESVSRGAERTEVREHPRTYKDDVANFSSSSSIKEIRVNDRITLLAKLYKPQNSILPGGYDFGFYAYLSDIGANGYAMSQPQIIERNETNFDSLVYKIRIHIYNNLIEKLGKDKGNFAAAILLGETKGLNRQIMQDMRQSGISHVLCVSGLHLSLVVMIIFLTTRFLLNLSNYLAYNFNIKLISAYCSLIGSFGYLELSGMQIAATRAFITAAIFIYGIIIGRSCFPLRSLAIAAFIILSLNPEYIFHPSFQLSFIAVLSLVTGFEFYLKNSWLIGENKGIFGAVKFYMASNIYSSFLASIITAPVVINQFFIFSTYSVPANLIVVPITSFFLMPLALLSLPFTMIGFDSYILMIMGFFIEIIIKSAAYFNSLPGAVWYFGYITNFSILLFLFGFFWICIWKTSWRLLGLVIMIISFIFMFYSPKPELIFDANHMAVGIKDKDDKLIIYADKMPAFNRTYWANWFGQKDSMVLPLENNIFLTNYGQKIVINKNNHCEKAEIHINLNYKTKCRGSLITINHDFFKKSPVILIFCNKKECTVKSNNASYT</sequence>
<feature type="transmembrane region" description="Helical" evidence="6">
    <location>
        <begin position="449"/>
        <end position="472"/>
    </location>
</feature>
<feature type="transmembrane region" description="Helical" evidence="6">
    <location>
        <begin position="478"/>
        <end position="498"/>
    </location>
</feature>
<keyword evidence="3 6" id="KW-0812">Transmembrane</keyword>
<dbReference type="NCBIfam" id="TIGR03776">
    <property type="entry name" value="RPE5"/>
    <property type="match status" value="1"/>
</dbReference>
<feature type="transmembrane region" description="Helical" evidence="6">
    <location>
        <begin position="510"/>
        <end position="529"/>
    </location>
</feature>
<evidence type="ECO:0000256" key="5">
    <source>
        <dbReference type="ARBA" id="ARBA00023136"/>
    </source>
</evidence>
<keyword evidence="9" id="KW-1185">Reference proteome</keyword>
<feature type="transmembrane region" description="Helical" evidence="6">
    <location>
        <begin position="367"/>
        <end position="398"/>
    </location>
</feature>
<dbReference type="PANTHER" id="PTHR30619:SF1">
    <property type="entry name" value="RECOMBINATION PROTEIN 2"/>
    <property type="match status" value="1"/>
</dbReference>
<name>A0A9E6MGU3_9RICK</name>
<keyword evidence="2" id="KW-1003">Cell membrane</keyword>
<feature type="transmembrane region" description="Helical" evidence="6">
    <location>
        <begin position="410"/>
        <end position="428"/>
    </location>
</feature>
<feature type="transmembrane region" description="Helical" evidence="6">
    <location>
        <begin position="564"/>
        <end position="582"/>
    </location>
</feature>
<dbReference type="InterPro" id="IPR022438">
    <property type="entry name" value="RPE5"/>
</dbReference>
<feature type="domain" description="ComEC/Rec2-related protein" evidence="7">
    <location>
        <begin position="280"/>
        <end position="562"/>
    </location>
</feature>
<comment type="subcellular location">
    <subcellularLocation>
        <location evidence="1">Cell membrane</location>
        <topology evidence="1">Multi-pass membrane protein</topology>
    </subcellularLocation>
</comment>
<dbReference type="PANTHER" id="PTHR30619">
    <property type="entry name" value="DNA INTERNALIZATION/COMPETENCE PROTEIN COMEC/REC2"/>
    <property type="match status" value="1"/>
</dbReference>
<dbReference type="InterPro" id="IPR052159">
    <property type="entry name" value="Competence_DNA_uptake"/>
</dbReference>
<proteinExistence type="predicted"/>
<organism evidence="8 9">
    <name type="scientific">Rickettsia tillamookensis</name>
    <dbReference type="NCBI Taxonomy" id="2761623"/>
    <lineage>
        <taxon>Bacteria</taxon>
        <taxon>Pseudomonadati</taxon>
        <taxon>Pseudomonadota</taxon>
        <taxon>Alphaproteobacteria</taxon>
        <taxon>Rickettsiales</taxon>
        <taxon>Rickettsiaceae</taxon>
        <taxon>Rickettsieae</taxon>
        <taxon>Rickettsia</taxon>
        <taxon>spotted fever group</taxon>
    </lineage>
</organism>
<evidence type="ECO:0000256" key="1">
    <source>
        <dbReference type="ARBA" id="ARBA00004651"/>
    </source>
</evidence>
<gene>
    <name evidence="8" type="ORF">H6P87_00022</name>
</gene>
<accession>A0A9E6MGU3</accession>
<feature type="transmembrane region" description="Helical" evidence="6">
    <location>
        <begin position="300"/>
        <end position="321"/>
    </location>
</feature>
<feature type="transmembrane region" description="Helical" evidence="6">
    <location>
        <begin position="61"/>
        <end position="79"/>
    </location>
</feature>
<dbReference type="EMBL" id="CP060138">
    <property type="protein sequence ID" value="QQV74489.1"/>
    <property type="molecule type" value="Genomic_DNA"/>
</dbReference>
<dbReference type="Pfam" id="PF03772">
    <property type="entry name" value="Competence"/>
    <property type="match status" value="1"/>
</dbReference>
<evidence type="ECO:0000256" key="6">
    <source>
        <dbReference type="SAM" id="Phobius"/>
    </source>
</evidence>
<feature type="transmembrane region" description="Helical" evidence="6">
    <location>
        <begin position="16"/>
        <end position="33"/>
    </location>
</feature>
<evidence type="ECO:0000259" key="7">
    <source>
        <dbReference type="Pfam" id="PF03772"/>
    </source>
</evidence>
<evidence type="ECO:0000256" key="3">
    <source>
        <dbReference type="ARBA" id="ARBA00022692"/>
    </source>
</evidence>
<dbReference type="Proteomes" id="UP000595296">
    <property type="component" value="Chromosome"/>
</dbReference>
<protein>
    <recommendedName>
        <fullName evidence="7">ComEC/Rec2-related protein domain-containing protein</fullName>
    </recommendedName>
</protein>
<dbReference type="InterPro" id="IPR004477">
    <property type="entry name" value="ComEC_N"/>
</dbReference>
<feature type="transmembrane region" description="Helical" evidence="6">
    <location>
        <begin position="333"/>
        <end position="355"/>
    </location>
</feature>
<feature type="transmembrane region" description="Helical" evidence="6">
    <location>
        <begin position="38"/>
        <end position="55"/>
    </location>
</feature>
<evidence type="ECO:0000313" key="8">
    <source>
        <dbReference type="EMBL" id="QQV74489.1"/>
    </source>
</evidence>
<keyword evidence="5 6" id="KW-0472">Membrane</keyword>
<evidence type="ECO:0000313" key="9">
    <source>
        <dbReference type="Proteomes" id="UP000595296"/>
    </source>
</evidence>